<dbReference type="PROSITE" id="PS50994">
    <property type="entry name" value="INTEGRASE"/>
    <property type="match status" value="1"/>
</dbReference>
<reference evidence="2" key="2">
    <citation type="submission" date="2022-06" db="UniProtKB">
        <authorList>
            <consortium name="EnsemblMetazoa"/>
        </authorList>
    </citation>
    <scope>IDENTIFICATION</scope>
    <source>
        <strain evidence="2">p50T (Dazao)</strain>
    </source>
</reference>
<dbReference type="Gene3D" id="3.30.420.10">
    <property type="entry name" value="Ribonuclease H-like superfamily/Ribonuclease H"/>
    <property type="match status" value="1"/>
</dbReference>
<dbReference type="Pfam" id="PF05380">
    <property type="entry name" value="Peptidase_A17"/>
    <property type="match status" value="1"/>
</dbReference>
<dbReference type="GO" id="GO:0042575">
    <property type="term" value="C:DNA polymerase complex"/>
    <property type="evidence" value="ECO:0007669"/>
    <property type="project" value="UniProtKB-ARBA"/>
</dbReference>
<dbReference type="InterPro" id="IPR036397">
    <property type="entry name" value="RNaseH_sf"/>
</dbReference>
<dbReference type="PANTHER" id="PTHR47331">
    <property type="entry name" value="PHD-TYPE DOMAIN-CONTAINING PROTEIN"/>
    <property type="match status" value="1"/>
</dbReference>
<dbReference type="GO" id="GO:0071897">
    <property type="term" value="P:DNA biosynthetic process"/>
    <property type="evidence" value="ECO:0007669"/>
    <property type="project" value="UniProtKB-ARBA"/>
</dbReference>
<protein>
    <recommendedName>
        <fullName evidence="1">Integrase catalytic domain-containing protein</fullName>
    </recommendedName>
</protein>
<name>A0A8R2QST9_BOMMO</name>
<dbReference type="Pfam" id="PF03564">
    <property type="entry name" value="DUF1759"/>
    <property type="match status" value="1"/>
</dbReference>
<proteinExistence type="predicted"/>
<evidence type="ECO:0000313" key="2">
    <source>
        <dbReference type="EnsemblMetazoa" id="XP_037867970.1"/>
    </source>
</evidence>
<dbReference type="GO" id="GO:0003676">
    <property type="term" value="F:nucleic acid binding"/>
    <property type="evidence" value="ECO:0007669"/>
    <property type="project" value="InterPro"/>
</dbReference>
<sequence>MSKITELINILEEKADLILKCTTNIKKCPKTRMTKGYVETRLNTIEDYWQIFKETHDTLVKSLTKEKRSDILYFKENVYSNIEELYMDTTSDLKDTLSNFVQTAGTPTPIKQQDLNIKLPHIQLPTFTGHYDDWPTYNDIFTSLVHHNITLSKVQKLHYLKASVADEAASLLKHISVTESNYEQAWDILKQRYGNKKLIVNSLLRRLFQQPKINTPNAIQLKRLLDTTTECLSSLQNLNLPVESWDLIIIYIIVQRLDPETHKAWEEYSFHRNSEDLPTWQEMKNFLDCKFRTMELVTYTPQTKELKSYKQKTFQISTTEKICIKCKENHTLCHCEEFIKLLPDERIGFVKNKNLCYNCLLPGHPVFKCRLRISCRICGKRHHSLLHKTINGLETNYKQVEDTNIQPGPIEDNDADVAILSHMATKRSTALLATALITVKNSTGHYTVLRALIDQGSQANFISERAAQLLKVKGTPTKGTITGVGSTQTEVNLAVQLEILSRYKCNFKLNVEAYVMPSRLTTYLPSTTIADSTLTWSHLKGLKLADPTFNQPGRVDMLLGVEVYAAILKNEVIRGPPGSPCAQHTSFGWILFGKIHNDIEERKITVMHHHMDFDELLHTLWELDCDNQRKLTQEEELCENIYYENVRRDNEGRYIVKLPFKSDVILSTEGNTRDIALRRLTQLERRLQRDMKLRTEYTKVMQEYIELNHMEEVPEEELGKPSVYLPHHAVVKDTSETTKVRTVFNASSMGSNNVSINDELLVGPQLQEDMRSLVMRWRLKRVCFIADIEKMYRQILVTKQDADYQRILWRIDPNLKVKDYRLLRVTFGTASAPFLAVRTLQQVAEDEGKDFPEATQIIKEDFWMDDLLSGNDTVSEAIESARNVSDILNRGGFKLQKWSSNSIEFMKNISPTERSTLINVDMNLGGTVRTLGLSWNIGDDVLQYNLNLPEVPLTITKRSILAEIQRLFDPLGWIAPALLPGKLIIQRLWLKRLTWDEEVDSETKRDWLEMRNNLNYLKEIKIPRWLLITSGVIEDVSIHGFCDASTIAYGAVAYLRVKTYNNEYKTMLIAAKTRVAPVKPVSLPRLELCGAVLLSKLLKHISRATRIPRKQIFAWTDSTIVLSWLTGDPTRWQTFVRNRVVTVLDNIGNAWYHVQSQDNPADIASRGMLLSDLKEFSLWWNGPKWLTHEEILMSRGDNISTDLELRRTIINTNIKIDNNHNEGNYIHNQFENFNNLMELQRTIVYCKKFLNFKRSSDNISTKCFSPLELTEALETCVRLAQHNDFEHEIHDLLQGTGVSNRSVLKNLNPYLDKKGLLRVGGRLRNAEMENDAKYPMIISHKNPIATLIVSDAHLKTLHGGLQLTMNFVRSRFWIIRVKSLISATIHKCLICAKQKAKVRHQLMGDLPAARVTPTRPFLHSGVDFAGPLQILVSRGRGMKCTKGYICIFICMSTKAIHLELVGDLSTESFLGCFRRFVARRGRCSHIWSDQGTNFVGASKELAKMWQEAKLSIPEDLINILAEDGTHWHFNPPYSPNFGGLWEAGVKSIKYHLRRILDRTLTFEEMSTTLCQIEACLNSRPLCPIDHNDIDNLNVLTPGHFLIGEAPINIPEPDLSQVNVNRLSRWQHTQRILQNFWHKWKTEYLTRLQQRPKWLTIKEEFKIGEVVLIKEDHLPPGKWALGRIVEKYPGSDNICRVYSLKCCGKLIKRSISRLCKLPINE</sequence>
<dbReference type="SUPFAM" id="SSF53098">
    <property type="entry name" value="Ribonuclease H-like"/>
    <property type="match status" value="1"/>
</dbReference>
<evidence type="ECO:0000259" key="1">
    <source>
        <dbReference type="PROSITE" id="PS50994"/>
    </source>
</evidence>
<dbReference type="CDD" id="cd01644">
    <property type="entry name" value="RT_pepA17"/>
    <property type="match status" value="1"/>
</dbReference>
<dbReference type="PANTHER" id="PTHR47331:SF1">
    <property type="entry name" value="GAG-LIKE PROTEIN"/>
    <property type="match status" value="1"/>
</dbReference>
<dbReference type="InterPro" id="IPR041588">
    <property type="entry name" value="Integrase_H2C2"/>
</dbReference>
<dbReference type="GO" id="GO:0015074">
    <property type="term" value="P:DNA integration"/>
    <property type="evidence" value="ECO:0007669"/>
    <property type="project" value="InterPro"/>
</dbReference>
<dbReference type="InterPro" id="IPR008042">
    <property type="entry name" value="Retrotrans_Pao"/>
</dbReference>
<accession>A0A8R2QST9</accession>
<dbReference type="EnsemblMetazoa" id="XM_038012042.1">
    <property type="protein sequence ID" value="XP_037867970.1"/>
    <property type="gene ID" value="LOC119628721"/>
</dbReference>
<dbReference type="InterPro" id="IPR005312">
    <property type="entry name" value="DUF1759"/>
</dbReference>
<reference evidence="3" key="1">
    <citation type="journal article" date="2008" name="Insect Biochem. Mol. Biol.">
        <title>The genome of a lepidopteran model insect, the silkworm Bombyx mori.</title>
        <authorList>
            <consortium name="International Silkworm Genome Consortium"/>
        </authorList>
    </citation>
    <scope>NUCLEOTIDE SEQUENCE [LARGE SCALE GENOMIC DNA]</scope>
    <source>
        <strain evidence="3">p50T</strain>
    </source>
</reference>
<dbReference type="Pfam" id="PF17921">
    <property type="entry name" value="Integrase_H2C2"/>
    <property type="match status" value="1"/>
</dbReference>
<dbReference type="Pfam" id="PF18701">
    <property type="entry name" value="DUF5641"/>
    <property type="match status" value="1"/>
</dbReference>
<dbReference type="InterPro" id="IPR001584">
    <property type="entry name" value="Integrase_cat-core"/>
</dbReference>
<dbReference type="Proteomes" id="UP000005204">
    <property type="component" value="Unassembled WGS sequence"/>
</dbReference>
<keyword evidence="3" id="KW-1185">Reference proteome</keyword>
<dbReference type="InterPro" id="IPR040676">
    <property type="entry name" value="DUF5641"/>
</dbReference>
<dbReference type="InterPro" id="IPR012337">
    <property type="entry name" value="RNaseH-like_sf"/>
</dbReference>
<feature type="domain" description="Integrase catalytic" evidence="1">
    <location>
        <begin position="1412"/>
        <end position="1605"/>
    </location>
</feature>
<dbReference type="InterPro" id="IPR043502">
    <property type="entry name" value="DNA/RNA_pol_sf"/>
</dbReference>
<organism evidence="2 3">
    <name type="scientific">Bombyx mori</name>
    <name type="common">Silk moth</name>
    <dbReference type="NCBI Taxonomy" id="7091"/>
    <lineage>
        <taxon>Eukaryota</taxon>
        <taxon>Metazoa</taxon>
        <taxon>Ecdysozoa</taxon>
        <taxon>Arthropoda</taxon>
        <taxon>Hexapoda</taxon>
        <taxon>Insecta</taxon>
        <taxon>Pterygota</taxon>
        <taxon>Neoptera</taxon>
        <taxon>Endopterygota</taxon>
        <taxon>Lepidoptera</taxon>
        <taxon>Glossata</taxon>
        <taxon>Ditrysia</taxon>
        <taxon>Bombycoidea</taxon>
        <taxon>Bombycidae</taxon>
        <taxon>Bombycinae</taxon>
        <taxon>Bombyx</taxon>
    </lineage>
</organism>
<evidence type="ECO:0000313" key="3">
    <source>
        <dbReference type="Proteomes" id="UP000005204"/>
    </source>
</evidence>
<dbReference type="SUPFAM" id="SSF56672">
    <property type="entry name" value="DNA/RNA polymerases"/>
    <property type="match status" value="1"/>
</dbReference>